<evidence type="ECO:0000256" key="1">
    <source>
        <dbReference type="SAM" id="MobiDB-lite"/>
    </source>
</evidence>
<comment type="caution">
    <text evidence="2">The sequence shown here is derived from an EMBL/GenBank/DDBJ whole genome shotgun (WGS) entry which is preliminary data.</text>
</comment>
<dbReference type="AlphaFoldDB" id="A0A4Z2GZ67"/>
<feature type="region of interest" description="Disordered" evidence="1">
    <location>
        <begin position="106"/>
        <end position="127"/>
    </location>
</feature>
<gene>
    <name evidence="2" type="primary">NAV2_1</name>
    <name evidence="2" type="ORF">EYF80_030840</name>
</gene>
<evidence type="ECO:0000313" key="2">
    <source>
        <dbReference type="EMBL" id="TNN58927.1"/>
    </source>
</evidence>
<evidence type="ECO:0000313" key="3">
    <source>
        <dbReference type="Proteomes" id="UP000314294"/>
    </source>
</evidence>
<dbReference type="EMBL" id="SRLO01000367">
    <property type="protein sequence ID" value="TNN58927.1"/>
    <property type="molecule type" value="Genomic_DNA"/>
</dbReference>
<keyword evidence="3" id="KW-1185">Reference proteome</keyword>
<reference evidence="2 3" key="1">
    <citation type="submission" date="2019-03" db="EMBL/GenBank/DDBJ databases">
        <title>First draft genome of Liparis tanakae, snailfish: a comprehensive survey of snailfish specific genes.</title>
        <authorList>
            <person name="Kim W."/>
            <person name="Song I."/>
            <person name="Jeong J.-H."/>
            <person name="Kim D."/>
            <person name="Kim S."/>
            <person name="Ryu S."/>
            <person name="Song J.Y."/>
            <person name="Lee S.K."/>
        </authorList>
    </citation>
    <scope>NUCLEOTIDE SEQUENCE [LARGE SCALE GENOMIC DNA]</scope>
    <source>
        <tissue evidence="2">Muscle</tissue>
    </source>
</reference>
<dbReference type="OrthoDB" id="2161974at2759"/>
<name>A0A4Z2GZ67_9TELE</name>
<organism evidence="2 3">
    <name type="scientific">Liparis tanakae</name>
    <name type="common">Tanaka's snailfish</name>
    <dbReference type="NCBI Taxonomy" id="230148"/>
    <lineage>
        <taxon>Eukaryota</taxon>
        <taxon>Metazoa</taxon>
        <taxon>Chordata</taxon>
        <taxon>Craniata</taxon>
        <taxon>Vertebrata</taxon>
        <taxon>Euteleostomi</taxon>
        <taxon>Actinopterygii</taxon>
        <taxon>Neopterygii</taxon>
        <taxon>Teleostei</taxon>
        <taxon>Neoteleostei</taxon>
        <taxon>Acanthomorphata</taxon>
        <taxon>Eupercaria</taxon>
        <taxon>Perciformes</taxon>
        <taxon>Cottioidei</taxon>
        <taxon>Cottales</taxon>
        <taxon>Liparidae</taxon>
        <taxon>Liparis</taxon>
    </lineage>
</organism>
<accession>A0A4Z2GZ67</accession>
<protein>
    <submittedName>
        <fullName evidence="2">Neuron navigator 2</fullName>
    </submittedName>
</protein>
<dbReference type="Proteomes" id="UP000314294">
    <property type="component" value="Unassembled WGS sequence"/>
</dbReference>
<proteinExistence type="predicted"/>
<sequence>MGNSYGGRAAGGQTARYLYPGHLRRQLAGRGGAICSADLGDRTGEDIDLDGIAVDVTGYMSDGDVLNKNATRPDDVASGYMTDGGLGLYTRRLNRLPDSMAAVRETLHRNASSGQGDADSRRPKCYKQPSPVILRCG</sequence>